<dbReference type="EMBL" id="PKMF04000035">
    <property type="protein sequence ID" value="KAK7856584.1"/>
    <property type="molecule type" value="Genomic_DNA"/>
</dbReference>
<evidence type="ECO:0000313" key="1">
    <source>
        <dbReference type="EMBL" id="KAK7856584.1"/>
    </source>
</evidence>
<reference evidence="1" key="3">
    <citation type="submission" date="2023-07" db="EMBL/GenBank/DDBJ databases">
        <title>An improved reference 1 genome and first organelle genomes of Quercus suber.</title>
        <authorList>
            <consortium name="Genosuber Consortium"/>
            <person name="Usie A."/>
            <person name="Serra O."/>
            <person name="Barros P."/>
        </authorList>
    </citation>
    <scope>NUCLEOTIDE SEQUENCE</scope>
    <source>
        <strain evidence="1">HL8</strain>
        <tissue evidence="1">Leaves</tissue>
    </source>
</reference>
<gene>
    <name evidence="1" type="ORF">CFP56_022574</name>
</gene>
<accession>A0AAW0LZ15</accession>
<proteinExistence type="predicted"/>
<dbReference type="AlphaFoldDB" id="A0AAW0LZ15"/>
<organism evidence="1">
    <name type="scientific">Quercus suber</name>
    <name type="common">Cork oak</name>
    <dbReference type="NCBI Taxonomy" id="58331"/>
    <lineage>
        <taxon>Eukaryota</taxon>
        <taxon>Viridiplantae</taxon>
        <taxon>Streptophyta</taxon>
        <taxon>Embryophyta</taxon>
        <taxon>Tracheophyta</taxon>
        <taxon>Spermatophyta</taxon>
        <taxon>Magnoliopsida</taxon>
        <taxon>eudicotyledons</taxon>
        <taxon>Gunneridae</taxon>
        <taxon>Pentapetalae</taxon>
        <taxon>rosids</taxon>
        <taxon>fabids</taxon>
        <taxon>Fagales</taxon>
        <taxon>Fagaceae</taxon>
        <taxon>Quercus</taxon>
    </lineage>
</organism>
<name>A0AAW0LZ15_QUESU</name>
<sequence>MTVNRDSSSFPSFFSFSLHFTDSSLLLSATFQFLKLHHLPSLCFEYFGKVSETLKSEDFHVDVDRETIELVKFSDCIWVPSEIIKRLIATK</sequence>
<reference evidence="1" key="1">
    <citation type="submission" date="2017-12" db="EMBL/GenBank/DDBJ databases">
        <authorList>
            <person name="Barbosa P."/>
            <person name="Usie A."/>
            <person name="Ramos A.M."/>
        </authorList>
    </citation>
    <scope>NUCLEOTIDE SEQUENCE</scope>
    <source>
        <strain evidence="1">HL8</strain>
        <tissue evidence="1">Leaves</tissue>
    </source>
</reference>
<comment type="caution">
    <text evidence="1">The sequence shown here is derived from an EMBL/GenBank/DDBJ whole genome shotgun (WGS) entry which is preliminary data.</text>
</comment>
<reference evidence="1" key="2">
    <citation type="journal article" date="2018" name="Sci. Data">
        <title>The draft genome sequence of cork oak.</title>
        <authorList>
            <person name="Ramos A.M."/>
            <person name="Usie A."/>
            <person name="Barbosa P."/>
            <person name="Barros P.M."/>
            <person name="Capote T."/>
            <person name="Chaves I."/>
            <person name="Simoes F."/>
            <person name="Abreu I."/>
            <person name="Carrasquinho I."/>
            <person name="Faro C."/>
            <person name="Guimaraes J.B."/>
            <person name="Mendonca D."/>
            <person name="Nobrega F."/>
            <person name="Rodrigues L."/>
            <person name="Saibo N.J.M."/>
            <person name="Varela M.C."/>
            <person name="Egas C."/>
            <person name="Matos J."/>
            <person name="Miguel C.M."/>
            <person name="Oliveira M.M."/>
            <person name="Ricardo C.P."/>
            <person name="Goncalves S."/>
        </authorList>
    </citation>
    <scope>NUCLEOTIDE SEQUENCE [LARGE SCALE GENOMIC DNA]</scope>
    <source>
        <strain evidence="1">HL8</strain>
    </source>
</reference>
<protein>
    <submittedName>
        <fullName evidence="1">Uncharacterized protein</fullName>
    </submittedName>
</protein>